<keyword evidence="1" id="KW-0812">Transmembrane</keyword>
<dbReference type="AlphaFoldDB" id="A0A562Q205"/>
<evidence type="ECO:0000313" key="5">
    <source>
        <dbReference type="Proteomes" id="UP000254518"/>
    </source>
</evidence>
<dbReference type="Pfam" id="PF17032">
    <property type="entry name" value="Zn_ribbon_15"/>
    <property type="match status" value="1"/>
</dbReference>
<keyword evidence="5" id="KW-1185">Reference proteome</keyword>
<name>A0A562Q205_9FLAO</name>
<evidence type="ECO:0000259" key="2">
    <source>
        <dbReference type="Pfam" id="PF17032"/>
    </source>
</evidence>
<evidence type="ECO:0000313" key="6">
    <source>
        <dbReference type="Proteomes" id="UP000321392"/>
    </source>
</evidence>
<dbReference type="OrthoDB" id="766141at2"/>
<protein>
    <submittedName>
        <fullName evidence="4">Zinc ribbon family protein</fullName>
    </submittedName>
</protein>
<dbReference type="EMBL" id="VLKX01000002">
    <property type="protein sequence ID" value="TWI50709.1"/>
    <property type="molecule type" value="Genomic_DNA"/>
</dbReference>
<dbReference type="RefSeq" id="WP_114753269.1">
    <property type="nucleotide sequence ID" value="NZ_QQBA01000002.1"/>
</dbReference>
<reference evidence="4" key="3">
    <citation type="submission" date="2019-07" db="EMBL/GenBank/DDBJ databases">
        <authorList>
            <person name="Whitman W."/>
            <person name="Huntemann M."/>
            <person name="Clum A."/>
            <person name="Pillay M."/>
            <person name="Palaniappan K."/>
            <person name="Varghese N."/>
            <person name="Mikhailova N."/>
            <person name="Stamatis D."/>
            <person name="Reddy T."/>
            <person name="Daum C."/>
            <person name="Shapiro N."/>
            <person name="Ivanova N."/>
            <person name="Kyrpides N."/>
            <person name="Woyke T."/>
        </authorList>
    </citation>
    <scope>NUCLEOTIDE SEQUENCE</scope>
    <source>
        <strain evidence="4">CGMCC 1.5380</strain>
    </source>
</reference>
<dbReference type="EMBL" id="QQBA01000002">
    <property type="protein sequence ID" value="RDI57489.1"/>
    <property type="molecule type" value="Genomic_DNA"/>
</dbReference>
<comment type="caution">
    <text evidence="4">The sequence shown here is derived from an EMBL/GenBank/DDBJ whole genome shotgun (WGS) entry which is preliminary data.</text>
</comment>
<gene>
    <name evidence="3" type="ORF">DFR66_102104</name>
    <name evidence="4" type="ORF">IQ02_00612</name>
</gene>
<evidence type="ECO:0000256" key="1">
    <source>
        <dbReference type="SAM" id="Phobius"/>
    </source>
</evidence>
<feature type="transmembrane region" description="Helical" evidence="1">
    <location>
        <begin position="93"/>
        <end position="111"/>
    </location>
</feature>
<reference evidence="3 5" key="2">
    <citation type="submission" date="2018-07" db="EMBL/GenBank/DDBJ databases">
        <title>Genomic Encyclopedia of Type Strains, Phase IV (KMG-IV): sequencing the most valuable type-strain genomes for metagenomic binning, comparative biology and taxonomic classification.</title>
        <authorList>
            <person name="Goeker M."/>
        </authorList>
    </citation>
    <scope>NUCLEOTIDE SEQUENCE [LARGE SCALE GENOMIC DNA]</scope>
    <source>
        <strain evidence="3 5">DSM 19728</strain>
    </source>
</reference>
<sequence>MIFYGTKSTAIKNGLIRNVTCPHCQTNTEMNYTVFGRYAHIYWIPFFPIGKQQILECNHCKSTYELKNLREVIKQKFYKEQEQNPIKTPITHFTFLIIIGLGIAFAFFSSLKSDSDSTAFSENPKVGDVFFETTSTGKYSTSRVTKVTKDSVFVLVNNMEIEQKSSIDKINIDSNFTTAKGRYSRKQIIDFYKEGKTIYKIQRK</sequence>
<dbReference type="InterPro" id="IPR031493">
    <property type="entry name" value="Zinc_ribbon_15"/>
</dbReference>
<feature type="domain" description="Zinc-ribbon 15" evidence="2">
    <location>
        <begin position="19"/>
        <end position="68"/>
    </location>
</feature>
<organism evidence="4 6">
    <name type="scientific">Flavobacterium glaciei</name>
    <dbReference type="NCBI Taxonomy" id="386300"/>
    <lineage>
        <taxon>Bacteria</taxon>
        <taxon>Pseudomonadati</taxon>
        <taxon>Bacteroidota</taxon>
        <taxon>Flavobacteriia</taxon>
        <taxon>Flavobacteriales</taxon>
        <taxon>Flavobacteriaceae</taxon>
        <taxon>Flavobacterium</taxon>
    </lineage>
</organism>
<reference evidence="4 6" key="1">
    <citation type="journal article" date="2015" name="Stand. Genomic Sci.">
        <title>Genomic Encyclopedia of Bacterial and Archaeal Type Strains, Phase III: the genomes of soil and plant-associated and newly described type strains.</title>
        <authorList>
            <person name="Whitman W.B."/>
            <person name="Woyke T."/>
            <person name="Klenk H.P."/>
            <person name="Zhou Y."/>
            <person name="Lilburn T.G."/>
            <person name="Beck B.J."/>
            <person name="De Vos P."/>
            <person name="Vandamme P."/>
            <person name="Eisen J.A."/>
            <person name="Garrity G."/>
            <person name="Hugenholtz P."/>
            <person name="Kyrpides N.C."/>
        </authorList>
    </citation>
    <scope>NUCLEOTIDE SEQUENCE [LARGE SCALE GENOMIC DNA]</scope>
    <source>
        <strain evidence="4 6">CGMCC 1.5380</strain>
    </source>
</reference>
<dbReference type="Proteomes" id="UP000321392">
    <property type="component" value="Unassembled WGS sequence"/>
</dbReference>
<keyword evidence="1" id="KW-0472">Membrane</keyword>
<accession>A0A562Q205</accession>
<evidence type="ECO:0000313" key="4">
    <source>
        <dbReference type="EMBL" id="TWI50709.1"/>
    </source>
</evidence>
<dbReference type="Proteomes" id="UP000254518">
    <property type="component" value="Unassembled WGS sequence"/>
</dbReference>
<evidence type="ECO:0000313" key="3">
    <source>
        <dbReference type="EMBL" id="RDI57489.1"/>
    </source>
</evidence>
<proteinExistence type="predicted"/>
<keyword evidence="1" id="KW-1133">Transmembrane helix</keyword>